<feature type="compositionally biased region" description="Basic and acidic residues" evidence="1">
    <location>
        <begin position="9"/>
        <end position="23"/>
    </location>
</feature>
<proteinExistence type="predicted"/>
<dbReference type="EMBL" id="JXAL01000001">
    <property type="protein sequence ID" value="KIL37276.1"/>
    <property type="molecule type" value="Genomic_DNA"/>
</dbReference>
<feature type="region of interest" description="Disordered" evidence="1">
    <location>
        <begin position="1"/>
        <end position="23"/>
    </location>
</feature>
<sequence>MYEDLEFDSDAREDRNQEAQLDRSFEDWMTSNIEAQARLQRDITDVPDENVIDAADAIDDT</sequence>
<comment type="caution">
    <text evidence="2">The sequence shown here is derived from an EMBL/GenBank/DDBJ whole genome shotgun (WGS) entry which is preliminary data.</text>
</comment>
<accession>A0ABR5A880</accession>
<gene>
    <name evidence="2" type="ORF">SD71_00765</name>
</gene>
<dbReference type="Proteomes" id="UP000054526">
    <property type="component" value="Unassembled WGS sequence"/>
</dbReference>
<evidence type="ECO:0000313" key="2">
    <source>
        <dbReference type="EMBL" id="KIL37276.1"/>
    </source>
</evidence>
<protein>
    <submittedName>
        <fullName evidence="2">Uncharacterized protein</fullName>
    </submittedName>
</protein>
<name>A0ABR5A880_9BACL</name>
<organism evidence="2 3">
    <name type="scientific">Cohnella kolymensis</name>
    <dbReference type="NCBI Taxonomy" id="1590652"/>
    <lineage>
        <taxon>Bacteria</taxon>
        <taxon>Bacillati</taxon>
        <taxon>Bacillota</taxon>
        <taxon>Bacilli</taxon>
        <taxon>Bacillales</taxon>
        <taxon>Paenibacillaceae</taxon>
        <taxon>Cohnella</taxon>
    </lineage>
</organism>
<keyword evidence="3" id="KW-1185">Reference proteome</keyword>
<dbReference type="RefSeq" id="WP_041058428.1">
    <property type="nucleotide sequence ID" value="NZ_JXAL01000001.1"/>
</dbReference>
<evidence type="ECO:0000256" key="1">
    <source>
        <dbReference type="SAM" id="MobiDB-lite"/>
    </source>
</evidence>
<evidence type="ECO:0000313" key="3">
    <source>
        <dbReference type="Proteomes" id="UP000054526"/>
    </source>
</evidence>
<reference evidence="2 3" key="1">
    <citation type="submission" date="2014-12" db="EMBL/GenBank/DDBJ databases">
        <title>Draft genome sequence of Cohnella kolymensis strain B-2846.</title>
        <authorList>
            <person name="Karlyshev A.V."/>
            <person name="Kudryashova E.B."/>
        </authorList>
    </citation>
    <scope>NUCLEOTIDE SEQUENCE [LARGE SCALE GENOMIC DNA]</scope>
    <source>
        <strain evidence="2 3">VKM B-2846</strain>
    </source>
</reference>